<evidence type="ECO:0000313" key="11">
    <source>
        <dbReference type="Proteomes" id="UP000326354"/>
    </source>
</evidence>
<dbReference type="PROSITE" id="PS00109">
    <property type="entry name" value="PROTEIN_KINASE_TYR"/>
    <property type="match status" value="1"/>
</dbReference>
<feature type="coiled-coil region" evidence="8">
    <location>
        <begin position="500"/>
        <end position="577"/>
    </location>
</feature>
<dbReference type="InterPro" id="IPR011990">
    <property type="entry name" value="TPR-like_helical_dom_sf"/>
</dbReference>
<evidence type="ECO:0000256" key="2">
    <source>
        <dbReference type="ARBA" id="ARBA00022527"/>
    </source>
</evidence>
<dbReference type="Proteomes" id="UP000326354">
    <property type="component" value="Chromosome"/>
</dbReference>
<evidence type="ECO:0000256" key="7">
    <source>
        <dbReference type="PROSITE-ProRule" id="PRU00339"/>
    </source>
</evidence>
<dbReference type="OrthoDB" id="6111975at2"/>
<dbReference type="Gene3D" id="1.25.40.10">
    <property type="entry name" value="Tetratricopeptide repeat domain"/>
    <property type="match status" value="3"/>
</dbReference>
<evidence type="ECO:0000256" key="1">
    <source>
        <dbReference type="ARBA" id="ARBA00012513"/>
    </source>
</evidence>
<feature type="domain" description="Protein kinase" evidence="9">
    <location>
        <begin position="20"/>
        <end position="278"/>
    </location>
</feature>
<dbReference type="GO" id="GO:0004674">
    <property type="term" value="F:protein serine/threonine kinase activity"/>
    <property type="evidence" value="ECO:0007669"/>
    <property type="project" value="UniProtKB-KW"/>
</dbReference>
<evidence type="ECO:0000256" key="5">
    <source>
        <dbReference type="ARBA" id="ARBA00022777"/>
    </source>
</evidence>
<feature type="repeat" description="TPR" evidence="7">
    <location>
        <begin position="580"/>
        <end position="613"/>
    </location>
</feature>
<dbReference type="InterPro" id="IPR019734">
    <property type="entry name" value="TPR_rpt"/>
</dbReference>
<name>A0A5S9IVR2_UABAM</name>
<protein>
    <recommendedName>
        <fullName evidence="1">non-specific serine/threonine protein kinase</fullName>
        <ecNumber evidence="1">2.7.11.1</ecNumber>
    </recommendedName>
</protein>
<dbReference type="Gene3D" id="3.30.200.20">
    <property type="entry name" value="Phosphorylase Kinase, domain 1"/>
    <property type="match status" value="1"/>
</dbReference>
<dbReference type="Pfam" id="PF00069">
    <property type="entry name" value="Pkinase"/>
    <property type="match status" value="1"/>
</dbReference>
<dbReference type="GO" id="GO:0005524">
    <property type="term" value="F:ATP binding"/>
    <property type="evidence" value="ECO:0007669"/>
    <property type="project" value="UniProtKB-KW"/>
</dbReference>
<gene>
    <name evidence="10" type="ORF">UABAM_05844</name>
</gene>
<keyword evidence="3" id="KW-0808">Transferase</keyword>
<dbReference type="CDD" id="cd14014">
    <property type="entry name" value="STKc_PknB_like"/>
    <property type="match status" value="1"/>
</dbReference>
<organism evidence="10 11">
    <name type="scientific">Uabimicrobium amorphum</name>
    <dbReference type="NCBI Taxonomy" id="2596890"/>
    <lineage>
        <taxon>Bacteria</taxon>
        <taxon>Pseudomonadati</taxon>
        <taxon>Planctomycetota</taxon>
        <taxon>Candidatus Uabimicrobiia</taxon>
        <taxon>Candidatus Uabimicrobiales</taxon>
        <taxon>Candidatus Uabimicrobiaceae</taxon>
        <taxon>Candidatus Uabimicrobium</taxon>
    </lineage>
</organism>
<accession>A0A5S9IVR2</accession>
<dbReference type="AlphaFoldDB" id="A0A5S9IVR2"/>
<proteinExistence type="predicted"/>
<dbReference type="FunFam" id="1.10.510.10:FF:000021">
    <property type="entry name" value="Serine/threonine protein kinase"/>
    <property type="match status" value="1"/>
</dbReference>
<keyword evidence="5 10" id="KW-0418">Kinase</keyword>
<evidence type="ECO:0000259" key="9">
    <source>
        <dbReference type="PROSITE" id="PS50011"/>
    </source>
</evidence>
<reference evidence="10 11" key="1">
    <citation type="submission" date="2019-08" db="EMBL/GenBank/DDBJ databases">
        <title>Complete genome sequence of Candidatus Uab amorphum.</title>
        <authorList>
            <person name="Shiratori T."/>
            <person name="Suzuki S."/>
            <person name="Kakizawa Y."/>
            <person name="Ishida K."/>
        </authorList>
    </citation>
    <scope>NUCLEOTIDE SEQUENCE [LARGE SCALE GENOMIC DNA]</scope>
    <source>
        <strain evidence="10 11">SRT547</strain>
    </source>
</reference>
<dbReference type="EMBL" id="AP019860">
    <property type="protein sequence ID" value="BBM87435.1"/>
    <property type="molecule type" value="Genomic_DNA"/>
</dbReference>
<dbReference type="KEGG" id="uam:UABAM_05844"/>
<keyword evidence="4" id="KW-0547">Nucleotide-binding</keyword>
<keyword evidence="7" id="KW-0802">TPR repeat</keyword>
<sequence length="686" mass="79209">MTVENIEKVDKMINRTFGSCVVKEKIAVGGFGTVYKAIDTKLDVPRALKIFHPHLSEEKGFRQRFEIEMRLLAQLDHINIVRIISAIDEPDITGFIMEYVEGKTLADILEDDGAFPIQTALDVFIQVGKSIAYAHNLKHQIIHRDLSPDNIMIRPDDVVKIMDFGIAKTIGSERVTQTGIVLGKPTYMAPEQFEGTVSAYTDQYALGVILYEMVTGRVPFDAESPIALYKLHLNEDPIPPVELNEKVPTFLNNVILKTLAKDEKDRFKNVDELIDVLLNQGSPTTRLENKITPLIIDAHLAVDRENFGEALEIYDKILAMEPSNKEALTKKQETLQLVKTHQEQDLIEEWFHQAQAFHEAAMHEEAFNYVKDFLKLACHYQNSKTVTRYISSLQKRMPETFSSAQNAVKEELENSQKITRVGKKLFQQNKFAQALEKFEEALLINPYSELIQKLQSLCHKKIKMAKIAEMYRDAIMALKNEKYAEAVHWFEEVLKLHSGHKDARKYLEMAQAELSRLQKNRSEVDDKYKQAVEEYNNWNFTRAIQIVEEVLHIDGEHKDAEKLLRETKDRIDEGNKMEEIAFFYNQGMTFFKGQQWDKAIKCYERVLRYMETHIGAEKYKQLAEKKLKDQVQIDQALQEGLENFRNSKYTQAIKSFDFILTLDKNHKGARQYKTLCDELRGLGAES</sequence>
<dbReference type="InterPro" id="IPR000719">
    <property type="entry name" value="Prot_kinase_dom"/>
</dbReference>
<keyword evidence="11" id="KW-1185">Reference proteome</keyword>
<dbReference type="InterPro" id="IPR011009">
    <property type="entry name" value="Kinase-like_dom_sf"/>
</dbReference>
<keyword evidence="6" id="KW-0067">ATP-binding</keyword>
<evidence type="ECO:0000256" key="3">
    <source>
        <dbReference type="ARBA" id="ARBA00022679"/>
    </source>
</evidence>
<dbReference type="Gene3D" id="1.10.510.10">
    <property type="entry name" value="Transferase(Phosphotransferase) domain 1"/>
    <property type="match status" value="1"/>
</dbReference>
<evidence type="ECO:0000256" key="4">
    <source>
        <dbReference type="ARBA" id="ARBA00022741"/>
    </source>
</evidence>
<dbReference type="PROSITE" id="PS50011">
    <property type="entry name" value="PROTEIN_KINASE_DOM"/>
    <property type="match status" value="1"/>
</dbReference>
<feature type="repeat" description="TPR" evidence="7">
    <location>
        <begin position="415"/>
        <end position="448"/>
    </location>
</feature>
<dbReference type="EC" id="2.7.11.1" evidence="1"/>
<evidence type="ECO:0000313" key="10">
    <source>
        <dbReference type="EMBL" id="BBM87435.1"/>
    </source>
</evidence>
<keyword evidence="8" id="KW-0175">Coiled coil</keyword>
<evidence type="ECO:0000256" key="6">
    <source>
        <dbReference type="ARBA" id="ARBA00022840"/>
    </source>
</evidence>
<dbReference type="SMART" id="SM00028">
    <property type="entry name" value="TPR"/>
    <property type="match status" value="6"/>
</dbReference>
<dbReference type="PANTHER" id="PTHR43289">
    <property type="entry name" value="MITOGEN-ACTIVATED PROTEIN KINASE KINASE KINASE 20-RELATED"/>
    <property type="match status" value="1"/>
</dbReference>
<dbReference type="RefSeq" id="WP_151971455.1">
    <property type="nucleotide sequence ID" value="NZ_AP019860.1"/>
</dbReference>
<dbReference type="SUPFAM" id="SSF56112">
    <property type="entry name" value="Protein kinase-like (PK-like)"/>
    <property type="match status" value="1"/>
</dbReference>
<keyword evidence="2" id="KW-0723">Serine/threonine-protein kinase</keyword>
<dbReference type="SUPFAM" id="SSF48452">
    <property type="entry name" value="TPR-like"/>
    <property type="match status" value="1"/>
</dbReference>
<dbReference type="InterPro" id="IPR008266">
    <property type="entry name" value="Tyr_kinase_AS"/>
</dbReference>
<dbReference type="PROSITE" id="PS50005">
    <property type="entry name" value="TPR"/>
    <property type="match status" value="2"/>
</dbReference>
<dbReference type="PANTHER" id="PTHR43289:SF6">
    <property type="entry name" value="SERINE_THREONINE-PROTEIN KINASE NEKL-3"/>
    <property type="match status" value="1"/>
</dbReference>
<evidence type="ECO:0000256" key="8">
    <source>
        <dbReference type="SAM" id="Coils"/>
    </source>
</evidence>